<evidence type="ECO:0000256" key="1">
    <source>
        <dbReference type="SAM" id="SignalP"/>
    </source>
</evidence>
<feature type="signal peptide" evidence="1">
    <location>
        <begin position="1"/>
        <end position="35"/>
    </location>
</feature>
<dbReference type="EMBL" id="CP060713">
    <property type="protein sequence ID" value="QNN53784.1"/>
    <property type="molecule type" value="Genomic_DNA"/>
</dbReference>
<organism evidence="3 4">
    <name type="scientific">Nocardioides mesophilus</name>
    <dbReference type="NCBI Taxonomy" id="433659"/>
    <lineage>
        <taxon>Bacteria</taxon>
        <taxon>Bacillati</taxon>
        <taxon>Actinomycetota</taxon>
        <taxon>Actinomycetes</taxon>
        <taxon>Propionibacteriales</taxon>
        <taxon>Nocardioidaceae</taxon>
        <taxon>Nocardioides</taxon>
    </lineage>
</organism>
<dbReference type="Gene3D" id="2.30.180.10">
    <property type="entry name" value="FAS1 domain"/>
    <property type="match status" value="1"/>
</dbReference>
<feature type="chain" id="PRO_5028822951" evidence="1">
    <location>
        <begin position="36"/>
        <end position="213"/>
    </location>
</feature>
<dbReference type="SMART" id="SM00554">
    <property type="entry name" value="FAS1"/>
    <property type="match status" value="1"/>
</dbReference>
<gene>
    <name evidence="3" type="ORF">H9L09_05090</name>
</gene>
<keyword evidence="1" id="KW-0732">Signal</keyword>
<dbReference type="InterPro" id="IPR000782">
    <property type="entry name" value="FAS1_domain"/>
</dbReference>
<proteinExistence type="predicted"/>
<sequence length="213" mass="22689">MRHRLTSRSTARATAIGAALTLAAGAALSAAPAQAADNTSLAEVLAADGNHFDRNWDDFDVVERAVLKVLSEKPDSAVGVLADPDVALTAFVPTDRAFRRLVADLTGVQKPFERGVWSTAKTLGVDTLETVLLYHVVPGSTIKYSQALGADGAELTTAQGGKVTVQVRNHRVRLADLDRDDRNARVIPALRNINKGNPQIAHGVDEVLRPANL</sequence>
<dbReference type="Proteomes" id="UP000515947">
    <property type="component" value="Chromosome"/>
</dbReference>
<accession>A0A7G9RDV9</accession>
<dbReference type="KEGG" id="nmes:H9L09_05090"/>
<evidence type="ECO:0000313" key="4">
    <source>
        <dbReference type="Proteomes" id="UP000515947"/>
    </source>
</evidence>
<dbReference type="InterPro" id="IPR036378">
    <property type="entry name" value="FAS1_dom_sf"/>
</dbReference>
<dbReference type="Pfam" id="PF02469">
    <property type="entry name" value="Fasciclin"/>
    <property type="match status" value="1"/>
</dbReference>
<dbReference type="AlphaFoldDB" id="A0A7G9RDV9"/>
<reference evidence="3 4" key="1">
    <citation type="submission" date="2020-08" db="EMBL/GenBank/DDBJ databases">
        <title>Genome sequence of Nocardioides mesophilus KACC 16243T.</title>
        <authorList>
            <person name="Hyun D.-W."/>
            <person name="Bae J.-W."/>
        </authorList>
    </citation>
    <scope>NUCLEOTIDE SEQUENCE [LARGE SCALE GENOMIC DNA]</scope>
    <source>
        <strain evidence="3 4">KACC 16243</strain>
    </source>
</reference>
<dbReference type="RefSeq" id="WP_187579628.1">
    <property type="nucleotide sequence ID" value="NZ_CP060713.1"/>
</dbReference>
<dbReference type="PROSITE" id="PS50213">
    <property type="entry name" value="FAS1"/>
    <property type="match status" value="1"/>
</dbReference>
<evidence type="ECO:0000313" key="3">
    <source>
        <dbReference type="EMBL" id="QNN53784.1"/>
    </source>
</evidence>
<name>A0A7G9RDV9_9ACTN</name>
<evidence type="ECO:0000259" key="2">
    <source>
        <dbReference type="PROSITE" id="PS50213"/>
    </source>
</evidence>
<keyword evidence="4" id="KW-1185">Reference proteome</keyword>
<protein>
    <submittedName>
        <fullName evidence="3">Fasciclin domain-containing protein</fullName>
    </submittedName>
</protein>
<feature type="domain" description="FAS1" evidence="2">
    <location>
        <begin position="25"/>
        <end position="208"/>
    </location>
</feature>
<dbReference type="SUPFAM" id="SSF82153">
    <property type="entry name" value="FAS1 domain"/>
    <property type="match status" value="1"/>
</dbReference>